<name>A0A9P7SUZ1_9HYPO</name>
<dbReference type="GO" id="GO:0005680">
    <property type="term" value="C:anaphase-promoting complex"/>
    <property type="evidence" value="ECO:0007669"/>
    <property type="project" value="InterPro"/>
</dbReference>
<dbReference type="EMBL" id="SRPW01002057">
    <property type="protein sequence ID" value="KAG5996315.1"/>
    <property type="molecule type" value="Genomic_DNA"/>
</dbReference>
<evidence type="ECO:0008006" key="5">
    <source>
        <dbReference type="Google" id="ProtNLM"/>
    </source>
</evidence>
<keyword evidence="4" id="KW-1185">Reference proteome</keyword>
<feature type="compositionally biased region" description="Basic and acidic residues" evidence="2">
    <location>
        <begin position="58"/>
        <end position="70"/>
    </location>
</feature>
<dbReference type="InterPro" id="IPR018860">
    <property type="entry name" value="APC_suCDC26"/>
</dbReference>
<reference evidence="3" key="1">
    <citation type="journal article" date="2020" name="bioRxiv">
        <title>Whole genome comparisons of ergot fungi reveals the divergence and evolution of species within the genus Claviceps are the result of varying mechanisms driving genome evolution and host range expansion.</title>
        <authorList>
            <person name="Wyka S.A."/>
            <person name="Mondo S.J."/>
            <person name="Liu M."/>
            <person name="Dettman J."/>
            <person name="Nalam V."/>
            <person name="Broders K.D."/>
        </authorList>
    </citation>
    <scope>NUCLEOTIDE SEQUENCE</scope>
    <source>
        <strain evidence="3">CCC 602</strain>
    </source>
</reference>
<organism evidence="3 4">
    <name type="scientific">Claviceps pusilla</name>
    <dbReference type="NCBI Taxonomy" id="123648"/>
    <lineage>
        <taxon>Eukaryota</taxon>
        <taxon>Fungi</taxon>
        <taxon>Dikarya</taxon>
        <taxon>Ascomycota</taxon>
        <taxon>Pezizomycotina</taxon>
        <taxon>Sordariomycetes</taxon>
        <taxon>Hypocreomycetidae</taxon>
        <taxon>Hypocreales</taxon>
        <taxon>Clavicipitaceae</taxon>
        <taxon>Claviceps</taxon>
    </lineage>
</organism>
<evidence type="ECO:0000313" key="4">
    <source>
        <dbReference type="Proteomes" id="UP000748025"/>
    </source>
</evidence>
<dbReference type="AlphaFoldDB" id="A0A9P7SUZ1"/>
<sequence>MLRRPATTLQITPEDIAAYEDRRAAEARAAEAEAQGVRAQHQQRMEGVQHESPGAARRAREERIGVGRRR</sequence>
<protein>
    <recommendedName>
        <fullName evidence="5">Anaphase-promoting complex, subunit CDC26</fullName>
    </recommendedName>
</protein>
<evidence type="ECO:0000256" key="2">
    <source>
        <dbReference type="SAM" id="MobiDB-lite"/>
    </source>
</evidence>
<dbReference type="Proteomes" id="UP000748025">
    <property type="component" value="Unassembled WGS sequence"/>
</dbReference>
<evidence type="ECO:0000313" key="3">
    <source>
        <dbReference type="EMBL" id="KAG5996315.1"/>
    </source>
</evidence>
<feature type="region of interest" description="Disordered" evidence="2">
    <location>
        <begin position="27"/>
        <end position="70"/>
    </location>
</feature>
<keyword evidence="1" id="KW-0833">Ubl conjugation pathway</keyword>
<proteinExistence type="predicted"/>
<accession>A0A9P7SUZ1</accession>
<dbReference type="Pfam" id="PF10471">
    <property type="entry name" value="ANAPC_CDC26"/>
    <property type="match status" value="1"/>
</dbReference>
<evidence type="ECO:0000256" key="1">
    <source>
        <dbReference type="ARBA" id="ARBA00022786"/>
    </source>
</evidence>
<gene>
    <name evidence="3" type="ORF">E4U43_002872</name>
</gene>
<dbReference type="GO" id="GO:0031145">
    <property type="term" value="P:anaphase-promoting complex-dependent catabolic process"/>
    <property type="evidence" value="ECO:0007669"/>
    <property type="project" value="InterPro"/>
</dbReference>
<comment type="caution">
    <text evidence="3">The sequence shown here is derived from an EMBL/GenBank/DDBJ whole genome shotgun (WGS) entry which is preliminary data.</text>
</comment>